<dbReference type="AlphaFoldDB" id="A0A6P2N0Y3"/>
<dbReference type="EMBL" id="CABVQD010000014">
    <property type="protein sequence ID" value="VWB86289.1"/>
    <property type="molecule type" value="Genomic_DNA"/>
</dbReference>
<name>A0A6P2N0Y3_9BURK</name>
<dbReference type="RefSeq" id="WP_152603455.1">
    <property type="nucleotide sequence ID" value="NZ_CABVQD010000014.1"/>
</dbReference>
<reference evidence="2 3" key="1">
    <citation type="submission" date="2019-09" db="EMBL/GenBank/DDBJ databases">
        <authorList>
            <person name="Depoorter E."/>
        </authorList>
    </citation>
    <scope>NUCLEOTIDE SEQUENCE [LARGE SCALE GENOMIC DNA]</scope>
    <source>
        <strain evidence="2">LMG 30113</strain>
    </source>
</reference>
<dbReference type="Proteomes" id="UP000494330">
    <property type="component" value="Unassembled WGS sequence"/>
</dbReference>
<organism evidence="2 3">
    <name type="scientific">Burkholderia paludis</name>
    <dbReference type="NCBI Taxonomy" id="1506587"/>
    <lineage>
        <taxon>Bacteria</taxon>
        <taxon>Pseudomonadati</taxon>
        <taxon>Pseudomonadota</taxon>
        <taxon>Betaproteobacteria</taxon>
        <taxon>Burkholderiales</taxon>
        <taxon>Burkholderiaceae</taxon>
        <taxon>Burkholderia</taxon>
        <taxon>Burkholderia cepacia complex</taxon>
    </lineage>
</organism>
<keyword evidence="3" id="KW-1185">Reference proteome</keyword>
<evidence type="ECO:0000256" key="1">
    <source>
        <dbReference type="SAM" id="MobiDB-lite"/>
    </source>
</evidence>
<feature type="region of interest" description="Disordered" evidence="1">
    <location>
        <begin position="80"/>
        <end position="105"/>
    </location>
</feature>
<evidence type="ECO:0000313" key="3">
    <source>
        <dbReference type="Proteomes" id="UP000494330"/>
    </source>
</evidence>
<evidence type="ECO:0000313" key="2">
    <source>
        <dbReference type="EMBL" id="VWB86289.1"/>
    </source>
</evidence>
<accession>A0A6P2N0Y3</accession>
<feature type="compositionally biased region" description="Basic residues" evidence="1">
    <location>
        <begin position="83"/>
        <end position="92"/>
    </location>
</feature>
<sequence>MQRMRVPADGVRRPSIVGRHFRRPNRAFVPAHVPAGPARMPRGFAGGVPQAGIAALAEHGSTPRPLHWVSMRPGRCACNGTRRLPKAPGRRTHGMDGAPAVGAAP</sequence>
<proteinExistence type="predicted"/>
<protein>
    <submittedName>
        <fullName evidence="2">Quinol oxidase</fullName>
    </submittedName>
</protein>
<gene>
    <name evidence="2" type="ORF">BPA30113_03988</name>
</gene>